<keyword evidence="1" id="KW-1133">Transmembrane helix</keyword>
<proteinExistence type="predicted"/>
<feature type="transmembrane region" description="Helical" evidence="1">
    <location>
        <begin position="40"/>
        <end position="63"/>
    </location>
</feature>
<dbReference type="KEGG" id="mcun:NCTC10297_00112"/>
<accession>A0A3S4QN77</accession>
<evidence type="ECO:0000313" key="3">
    <source>
        <dbReference type="Proteomes" id="UP000274100"/>
    </source>
</evidence>
<sequence length="137" mass="15682">MMDFTLENIFVILSFFISWLVMLESFLLEKNGGKLPLDNQPFMIASLMSSAWSVASLLAWWLLSFTGLGLVVVIVYPLYSLLGFIYSTVLIRDAKVLRPEDLVLPVKYLHFCRSFGLVYMLLCLCALAERMGMLQLW</sequence>
<name>A0A3S4QN77_9GAMM</name>
<protein>
    <submittedName>
        <fullName evidence="2">Uncharacterized protein</fullName>
    </submittedName>
</protein>
<gene>
    <name evidence="2" type="ORF">NCTC10297_00112</name>
</gene>
<feature type="transmembrane region" description="Helical" evidence="1">
    <location>
        <begin position="9"/>
        <end position="28"/>
    </location>
</feature>
<reference evidence="2 3" key="1">
    <citation type="submission" date="2018-12" db="EMBL/GenBank/DDBJ databases">
        <authorList>
            <consortium name="Pathogen Informatics"/>
        </authorList>
    </citation>
    <scope>NUCLEOTIDE SEQUENCE [LARGE SCALE GENOMIC DNA]</scope>
    <source>
        <strain evidence="2 3">NCTC10297</strain>
    </source>
</reference>
<evidence type="ECO:0000313" key="2">
    <source>
        <dbReference type="EMBL" id="VEG12196.1"/>
    </source>
</evidence>
<feature type="transmembrane region" description="Helical" evidence="1">
    <location>
        <begin position="108"/>
        <end position="128"/>
    </location>
</feature>
<dbReference type="Proteomes" id="UP000274100">
    <property type="component" value="Chromosome"/>
</dbReference>
<keyword evidence="1" id="KW-0812">Transmembrane</keyword>
<feature type="transmembrane region" description="Helical" evidence="1">
    <location>
        <begin position="70"/>
        <end position="88"/>
    </location>
</feature>
<dbReference type="AlphaFoldDB" id="A0A3S4QN77"/>
<dbReference type="OrthoDB" id="6647782at2"/>
<dbReference type="EMBL" id="LR134343">
    <property type="protein sequence ID" value="VEG12196.1"/>
    <property type="molecule type" value="Genomic_DNA"/>
</dbReference>
<evidence type="ECO:0000256" key="1">
    <source>
        <dbReference type="SAM" id="Phobius"/>
    </source>
</evidence>
<keyword evidence="1" id="KW-0472">Membrane</keyword>
<organism evidence="2 3">
    <name type="scientific">Moraxella cuniculi</name>
    <dbReference type="NCBI Taxonomy" id="34061"/>
    <lineage>
        <taxon>Bacteria</taxon>
        <taxon>Pseudomonadati</taxon>
        <taxon>Pseudomonadota</taxon>
        <taxon>Gammaproteobacteria</taxon>
        <taxon>Moraxellales</taxon>
        <taxon>Moraxellaceae</taxon>
        <taxon>Moraxella</taxon>
    </lineage>
</organism>